<keyword evidence="3 6" id="KW-0812">Transmembrane</keyword>
<dbReference type="Pfam" id="PF00892">
    <property type="entry name" value="EamA"/>
    <property type="match status" value="2"/>
</dbReference>
<dbReference type="PANTHER" id="PTHR22911:SF6">
    <property type="entry name" value="SOLUTE CARRIER FAMILY 35 MEMBER G1"/>
    <property type="match status" value="1"/>
</dbReference>
<dbReference type="PANTHER" id="PTHR22911">
    <property type="entry name" value="ACYL-MALONYL CONDENSING ENZYME-RELATED"/>
    <property type="match status" value="1"/>
</dbReference>
<feature type="transmembrane region" description="Helical" evidence="6">
    <location>
        <begin position="211"/>
        <end position="233"/>
    </location>
</feature>
<feature type="transmembrane region" description="Helical" evidence="6">
    <location>
        <begin position="73"/>
        <end position="95"/>
    </location>
</feature>
<keyword evidence="9" id="KW-1185">Reference proteome</keyword>
<feature type="domain" description="EamA" evidence="7">
    <location>
        <begin position="13"/>
        <end position="145"/>
    </location>
</feature>
<feature type="transmembrane region" description="Helical" evidence="6">
    <location>
        <begin position="42"/>
        <end position="61"/>
    </location>
</feature>
<feature type="transmembrane region" description="Helical" evidence="6">
    <location>
        <begin position="101"/>
        <end position="119"/>
    </location>
</feature>
<gene>
    <name evidence="8" type="ORF">QO034_18975</name>
</gene>
<evidence type="ECO:0000313" key="8">
    <source>
        <dbReference type="EMBL" id="MDK3075175.1"/>
    </source>
</evidence>
<sequence>MTSVTGPEAASLRGAFFGLAAFAIFSTHDLLIKYLGGHYSPFQIVFFSSLISFPFITLLIIRDGKPGTLRPVHPWWMLLRSVSGVTAAVGAFYAFSVLPLAQVYAILFAAPLLITLLSVPILGETVRLRRGLAVVVGLLGVIVVLRPGTAELGPGHMAALLSAVAGAFNSIVVRKIGQDERPVLMILYPMLASVGLMAIALPAVYRPMPLIDLGALAVVSVMVLIAMSCLIAAYRRSPAVVVAPMQYSQILWAALYGATLFGEYPDAMTYLGAAITTASGLYILRREYSGKVSRHTPVLETKTRIGLDTSLRVGTIENNLKGPK</sequence>
<feature type="transmembrane region" description="Helical" evidence="6">
    <location>
        <begin position="240"/>
        <end position="261"/>
    </location>
</feature>
<comment type="caution">
    <text evidence="8">The sequence shown here is derived from an EMBL/GenBank/DDBJ whole genome shotgun (WGS) entry which is preliminary data.</text>
</comment>
<evidence type="ECO:0000256" key="3">
    <source>
        <dbReference type="ARBA" id="ARBA00022692"/>
    </source>
</evidence>
<dbReference type="InterPro" id="IPR000620">
    <property type="entry name" value="EamA_dom"/>
</dbReference>
<dbReference type="Gene3D" id="1.10.3730.20">
    <property type="match status" value="1"/>
</dbReference>
<dbReference type="SUPFAM" id="SSF103481">
    <property type="entry name" value="Multidrug resistance efflux transporter EmrE"/>
    <property type="match status" value="2"/>
</dbReference>
<evidence type="ECO:0000313" key="9">
    <source>
        <dbReference type="Proteomes" id="UP001227126"/>
    </source>
</evidence>
<dbReference type="InterPro" id="IPR037185">
    <property type="entry name" value="EmrE-like"/>
</dbReference>
<feature type="transmembrane region" description="Helical" evidence="6">
    <location>
        <begin position="185"/>
        <end position="205"/>
    </location>
</feature>
<feature type="domain" description="EamA" evidence="7">
    <location>
        <begin position="154"/>
        <end position="281"/>
    </location>
</feature>
<reference evidence="8 9" key="1">
    <citation type="submission" date="2023-05" db="EMBL/GenBank/DDBJ databases">
        <title>Sedimentitalea sp. nov. JM2-8.</title>
        <authorList>
            <person name="Huang J."/>
        </authorList>
    </citation>
    <scope>NUCLEOTIDE SEQUENCE [LARGE SCALE GENOMIC DNA]</scope>
    <source>
        <strain evidence="8 9">JM2-8</strain>
    </source>
</reference>
<feature type="transmembrane region" description="Helical" evidence="6">
    <location>
        <begin position="155"/>
        <end position="173"/>
    </location>
</feature>
<feature type="transmembrane region" description="Helical" evidence="6">
    <location>
        <begin position="267"/>
        <end position="284"/>
    </location>
</feature>
<dbReference type="RefSeq" id="WP_284487105.1">
    <property type="nucleotide sequence ID" value="NZ_JASNJE010000031.1"/>
</dbReference>
<keyword evidence="4 6" id="KW-1133">Transmembrane helix</keyword>
<evidence type="ECO:0000256" key="2">
    <source>
        <dbReference type="ARBA" id="ARBA00009853"/>
    </source>
</evidence>
<name>A0ABT7FJ62_9RHOB</name>
<evidence type="ECO:0000256" key="1">
    <source>
        <dbReference type="ARBA" id="ARBA00004141"/>
    </source>
</evidence>
<evidence type="ECO:0000256" key="6">
    <source>
        <dbReference type="SAM" id="Phobius"/>
    </source>
</evidence>
<proteinExistence type="inferred from homology"/>
<dbReference type="Proteomes" id="UP001227126">
    <property type="component" value="Unassembled WGS sequence"/>
</dbReference>
<evidence type="ECO:0000259" key="7">
    <source>
        <dbReference type="Pfam" id="PF00892"/>
    </source>
</evidence>
<comment type="subcellular location">
    <subcellularLocation>
        <location evidence="1">Membrane</location>
        <topology evidence="1">Multi-pass membrane protein</topology>
    </subcellularLocation>
</comment>
<accession>A0ABT7FJ62</accession>
<keyword evidence="5 6" id="KW-0472">Membrane</keyword>
<comment type="similarity">
    <text evidence="2">Belongs to the drug/metabolite transporter (DMT) superfamily. 10 TMS drug/metabolite exporter (DME) (TC 2.A.7.3) family.</text>
</comment>
<dbReference type="EMBL" id="JASNJE010000031">
    <property type="protein sequence ID" value="MDK3075175.1"/>
    <property type="molecule type" value="Genomic_DNA"/>
</dbReference>
<organism evidence="8 9">
    <name type="scientific">Sedimentitalea xiamensis</name>
    <dbReference type="NCBI Taxonomy" id="3050037"/>
    <lineage>
        <taxon>Bacteria</taxon>
        <taxon>Pseudomonadati</taxon>
        <taxon>Pseudomonadota</taxon>
        <taxon>Alphaproteobacteria</taxon>
        <taxon>Rhodobacterales</taxon>
        <taxon>Paracoccaceae</taxon>
        <taxon>Sedimentitalea</taxon>
    </lineage>
</organism>
<feature type="transmembrane region" description="Helical" evidence="6">
    <location>
        <begin position="131"/>
        <end position="149"/>
    </location>
</feature>
<protein>
    <submittedName>
        <fullName evidence="8">DMT family transporter</fullName>
    </submittedName>
</protein>
<feature type="transmembrane region" description="Helical" evidence="6">
    <location>
        <begin position="12"/>
        <end position="36"/>
    </location>
</feature>
<evidence type="ECO:0000256" key="4">
    <source>
        <dbReference type="ARBA" id="ARBA00022989"/>
    </source>
</evidence>
<evidence type="ECO:0000256" key="5">
    <source>
        <dbReference type="ARBA" id="ARBA00023136"/>
    </source>
</evidence>